<protein>
    <submittedName>
        <fullName evidence="1">Uncharacterized protein</fullName>
    </submittedName>
</protein>
<dbReference type="EMBL" id="SMAS01000001">
    <property type="protein sequence ID" value="TCT38426.1"/>
    <property type="molecule type" value="Genomic_DNA"/>
</dbReference>
<evidence type="ECO:0000313" key="1">
    <source>
        <dbReference type="EMBL" id="TCT38426.1"/>
    </source>
</evidence>
<organism evidence="1 2">
    <name type="scientific">Providencia alcalifaciens</name>
    <dbReference type="NCBI Taxonomy" id="126385"/>
    <lineage>
        <taxon>Bacteria</taxon>
        <taxon>Pseudomonadati</taxon>
        <taxon>Pseudomonadota</taxon>
        <taxon>Gammaproteobacteria</taxon>
        <taxon>Enterobacterales</taxon>
        <taxon>Morganellaceae</taxon>
        <taxon>Providencia</taxon>
    </lineage>
</organism>
<proteinExistence type="predicted"/>
<gene>
    <name evidence="1" type="ORF">EC835_101430</name>
</gene>
<accession>A0A4R3NWJ3</accession>
<name>A0A4R3NWJ3_9GAMM</name>
<dbReference type="RefSeq" id="WP_108479073.1">
    <property type="nucleotide sequence ID" value="NZ_JADSSX010000001.1"/>
</dbReference>
<reference evidence="1 2" key="1">
    <citation type="submission" date="2019-03" db="EMBL/GenBank/DDBJ databases">
        <title>Genomic analyses of the natural microbiome of Caenorhabditis elegans.</title>
        <authorList>
            <person name="Samuel B."/>
        </authorList>
    </citation>
    <scope>NUCLEOTIDE SEQUENCE [LARGE SCALE GENOMIC DNA]</scope>
    <source>
        <strain evidence="1 2">JUb102</strain>
    </source>
</reference>
<sequence>MNDNNISENHGRDNITNKKEYESVIKKGAFFILNSSGETINSIVVSYYSGLKGNKAIQRIDKLEHLEMAESGCEFTYTVMAWSHTDYWDVDFKISTGKTISYRKQACNIRYWDNGIVIINIVKDFRLFIKFSNSGGCHN</sequence>
<dbReference type="AlphaFoldDB" id="A0A4R3NWJ3"/>
<comment type="caution">
    <text evidence="1">The sequence shown here is derived from an EMBL/GenBank/DDBJ whole genome shotgun (WGS) entry which is preliminary data.</text>
</comment>
<dbReference type="Proteomes" id="UP000295055">
    <property type="component" value="Unassembled WGS sequence"/>
</dbReference>
<evidence type="ECO:0000313" key="2">
    <source>
        <dbReference type="Proteomes" id="UP000295055"/>
    </source>
</evidence>